<dbReference type="AlphaFoldDB" id="A0A182K4G4"/>
<dbReference type="PANTHER" id="PTHR11610">
    <property type="entry name" value="LIPASE"/>
    <property type="match status" value="1"/>
</dbReference>
<keyword evidence="3" id="KW-0964">Secreted</keyword>
<reference evidence="8" key="1">
    <citation type="submission" date="2013-03" db="EMBL/GenBank/DDBJ databases">
        <title>The Genome Sequence of Anopheles christyi ACHKN1017.</title>
        <authorList>
            <consortium name="The Broad Institute Genomics Platform"/>
            <person name="Neafsey D.E."/>
            <person name="Besansky N."/>
            <person name="Walker B."/>
            <person name="Young S.K."/>
            <person name="Zeng Q."/>
            <person name="Gargeya S."/>
            <person name="Fitzgerald M."/>
            <person name="Haas B."/>
            <person name="Abouelleil A."/>
            <person name="Allen A.W."/>
            <person name="Alvarado L."/>
            <person name="Arachchi H.M."/>
            <person name="Berlin A.M."/>
            <person name="Chapman S.B."/>
            <person name="Gainer-Dewar J."/>
            <person name="Goldberg J."/>
            <person name="Griggs A."/>
            <person name="Gujja S."/>
            <person name="Hansen M."/>
            <person name="Howarth C."/>
            <person name="Imamovic A."/>
            <person name="Ireland A."/>
            <person name="Larimer J."/>
            <person name="McCowan C."/>
            <person name="Murphy C."/>
            <person name="Pearson M."/>
            <person name="Poon T.W."/>
            <person name="Priest M."/>
            <person name="Roberts A."/>
            <person name="Saif S."/>
            <person name="Shea T."/>
            <person name="Sisk P."/>
            <person name="Sykes S."/>
            <person name="Wortman J."/>
            <person name="Nusbaum C."/>
            <person name="Birren B."/>
        </authorList>
    </citation>
    <scope>NUCLEOTIDE SEQUENCE [LARGE SCALE GENOMIC DNA]</scope>
    <source>
        <strain evidence="8">ACHKN1017</strain>
    </source>
</reference>
<dbReference type="GO" id="GO:0017171">
    <property type="term" value="F:serine hydrolase activity"/>
    <property type="evidence" value="ECO:0007669"/>
    <property type="project" value="TreeGrafter"/>
</dbReference>
<dbReference type="Gene3D" id="3.40.50.1820">
    <property type="entry name" value="alpha/beta hydrolase"/>
    <property type="match status" value="1"/>
</dbReference>
<evidence type="ECO:0000256" key="5">
    <source>
        <dbReference type="SAM" id="SignalP"/>
    </source>
</evidence>
<name>A0A182K4G4_9DIPT</name>
<dbReference type="GO" id="GO:0016298">
    <property type="term" value="F:lipase activity"/>
    <property type="evidence" value="ECO:0007669"/>
    <property type="project" value="InterPro"/>
</dbReference>
<dbReference type="InterPro" id="IPR029058">
    <property type="entry name" value="AB_hydrolase_fold"/>
</dbReference>
<dbReference type="InterPro" id="IPR000734">
    <property type="entry name" value="TAG_lipase"/>
</dbReference>
<evidence type="ECO:0000259" key="6">
    <source>
        <dbReference type="Pfam" id="PF00151"/>
    </source>
</evidence>
<keyword evidence="8" id="KW-1185">Reference proteome</keyword>
<accession>A0A182K4G4</accession>
<dbReference type="InterPro" id="IPR013818">
    <property type="entry name" value="Lipase"/>
</dbReference>
<dbReference type="Pfam" id="PF00151">
    <property type="entry name" value="Lipase"/>
    <property type="match status" value="1"/>
</dbReference>
<dbReference type="VEuPathDB" id="VectorBase:ACHR005649"/>
<dbReference type="SUPFAM" id="SSF53474">
    <property type="entry name" value="alpha/beta-Hydrolases"/>
    <property type="match status" value="1"/>
</dbReference>
<evidence type="ECO:0000313" key="8">
    <source>
        <dbReference type="Proteomes" id="UP000075881"/>
    </source>
</evidence>
<evidence type="ECO:0000256" key="1">
    <source>
        <dbReference type="ARBA" id="ARBA00004613"/>
    </source>
</evidence>
<sequence>MAKLVIFLLALLCGIFAVRAQSDLRSILEVLSEGPLARLLDTYIDPPPRTTGFSTLTPQNSIRLLCTKTNEPRFQQVFFGDVNVRNKLNFSLPLTIAIHGWLDTNLTLYNTLTPSYLRFVNNTNYCVLDWRPYAEFGYQVAARQSAPLVAQYLFGFLQNLSLLYFPLDKVSLIGFSMGGQIAGLTGKLLPGRIGTIYALDPAGPLFSHPIDIGPKRRLDASDAQYVQVIYTSRYTAGFGKVLVGAQNFLPNKGYHPQADCTAKGDGVGELTVALQCSHRYAVKLFVSSLNPANPIIGKKCPTIFGARVCLMPTTDRLGVYAKRILGDFYL</sequence>
<feature type="chain" id="PRO_5008125021" description="Lipase domain-containing protein" evidence="5">
    <location>
        <begin position="21"/>
        <end position="330"/>
    </location>
</feature>
<protein>
    <recommendedName>
        <fullName evidence="6">Lipase domain-containing protein</fullName>
    </recommendedName>
</protein>
<feature type="domain" description="Lipase" evidence="6">
    <location>
        <begin position="63"/>
        <end position="320"/>
    </location>
</feature>
<evidence type="ECO:0000256" key="2">
    <source>
        <dbReference type="ARBA" id="ARBA00010701"/>
    </source>
</evidence>
<keyword evidence="5" id="KW-0732">Signal</keyword>
<dbReference type="PRINTS" id="PR00821">
    <property type="entry name" value="TAGLIPASE"/>
</dbReference>
<comment type="similarity">
    <text evidence="2 4">Belongs to the AB hydrolase superfamily. Lipase family.</text>
</comment>
<evidence type="ECO:0000256" key="4">
    <source>
        <dbReference type="RuleBase" id="RU004262"/>
    </source>
</evidence>
<dbReference type="PANTHER" id="PTHR11610:SF169">
    <property type="entry name" value="GH15759P-RELATED"/>
    <property type="match status" value="1"/>
</dbReference>
<dbReference type="EnsemblMetazoa" id="ACHR005649-RA">
    <property type="protein sequence ID" value="ACHR005649-PA"/>
    <property type="gene ID" value="ACHR005649"/>
</dbReference>
<reference evidence="7" key="2">
    <citation type="submission" date="2020-05" db="UniProtKB">
        <authorList>
            <consortium name="EnsemblMetazoa"/>
        </authorList>
    </citation>
    <scope>IDENTIFICATION</scope>
    <source>
        <strain evidence="7">ACHKN1017</strain>
    </source>
</reference>
<evidence type="ECO:0000256" key="3">
    <source>
        <dbReference type="ARBA" id="ARBA00022525"/>
    </source>
</evidence>
<dbReference type="GO" id="GO:0005615">
    <property type="term" value="C:extracellular space"/>
    <property type="evidence" value="ECO:0007669"/>
    <property type="project" value="TreeGrafter"/>
</dbReference>
<dbReference type="Proteomes" id="UP000075881">
    <property type="component" value="Unassembled WGS sequence"/>
</dbReference>
<dbReference type="STRING" id="43041.A0A182K4G4"/>
<feature type="signal peptide" evidence="5">
    <location>
        <begin position="1"/>
        <end position="20"/>
    </location>
</feature>
<proteinExistence type="inferred from homology"/>
<evidence type="ECO:0000313" key="7">
    <source>
        <dbReference type="EnsemblMetazoa" id="ACHR005649-PA"/>
    </source>
</evidence>
<dbReference type="GO" id="GO:0016042">
    <property type="term" value="P:lipid catabolic process"/>
    <property type="evidence" value="ECO:0007669"/>
    <property type="project" value="TreeGrafter"/>
</dbReference>
<comment type="subcellular location">
    <subcellularLocation>
        <location evidence="1">Secreted</location>
    </subcellularLocation>
</comment>
<organism evidence="7 8">
    <name type="scientific">Anopheles christyi</name>
    <dbReference type="NCBI Taxonomy" id="43041"/>
    <lineage>
        <taxon>Eukaryota</taxon>
        <taxon>Metazoa</taxon>
        <taxon>Ecdysozoa</taxon>
        <taxon>Arthropoda</taxon>
        <taxon>Hexapoda</taxon>
        <taxon>Insecta</taxon>
        <taxon>Pterygota</taxon>
        <taxon>Neoptera</taxon>
        <taxon>Endopterygota</taxon>
        <taxon>Diptera</taxon>
        <taxon>Nematocera</taxon>
        <taxon>Culicoidea</taxon>
        <taxon>Culicidae</taxon>
        <taxon>Anophelinae</taxon>
        <taxon>Anopheles</taxon>
    </lineage>
</organism>